<dbReference type="Gene3D" id="3.40.50.360">
    <property type="match status" value="1"/>
</dbReference>
<dbReference type="InterPro" id="IPR029039">
    <property type="entry name" value="Flavoprotein-like_sf"/>
</dbReference>
<dbReference type="EMBL" id="CP104778">
    <property type="protein sequence ID" value="WPC20931.1"/>
    <property type="molecule type" value="Genomic_DNA"/>
</dbReference>
<organism evidence="4 5">
    <name type="scientific">Pediococcus inopinatus</name>
    <dbReference type="NCBI Taxonomy" id="114090"/>
    <lineage>
        <taxon>Bacteria</taxon>
        <taxon>Bacillati</taxon>
        <taxon>Bacillota</taxon>
        <taxon>Bacilli</taxon>
        <taxon>Lactobacillales</taxon>
        <taxon>Lactobacillaceae</taxon>
        <taxon>Pediococcus</taxon>
    </lineage>
</organism>
<reference evidence="5" key="1">
    <citation type="submission" date="2024-06" db="EMBL/GenBank/DDBJ databases">
        <authorList>
            <person name="Chang H.C."/>
            <person name="Mun S.Y."/>
        </authorList>
    </citation>
    <scope>NUCLEOTIDE SEQUENCE [LARGE SCALE GENOMIC DNA]</scope>
    <source>
        <strain evidence="5">KT1</strain>
    </source>
</reference>
<dbReference type="InterPro" id="IPR005025">
    <property type="entry name" value="FMN_Rdtase-like_dom"/>
</dbReference>
<keyword evidence="5" id="KW-1185">Reference proteome</keyword>
<evidence type="ECO:0000313" key="5">
    <source>
        <dbReference type="Proteomes" id="UP001302696"/>
    </source>
</evidence>
<evidence type="ECO:0000256" key="2">
    <source>
        <dbReference type="ARBA" id="ARBA00022643"/>
    </source>
</evidence>
<dbReference type="Proteomes" id="UP001302696">
    <property type="component" value="Chromosome"/>
</dbReference>
<dbReference type="InterPro" id="IPR051796">
    <property type="entry name" value="ISF_SsuE-like"/>
</dbReference>
<dbReference type="PANTHER" id="PTHR43278:SF4">
    <property type="entry name" value="NAD(P)H-DEPENDENT FMN-CONTAINING OXIDOREDUCTASE YWQN-RELATED"/>
    <property type="match status" value="1"/>
</dbReference>
<protein>
    <submittedName>
        <fullName evidence="4">Flavodoxin family protein</fullName>
    </submittedName>
</protein>
<evidence type="ECO:0000259" key="3">
    <source>
        <dbReference type="Pfam" id="PF03358"/>
    </source>
</evidence>
<sequence length="149" mass="16787">MKILKKVNNQGFGNNVLFINASENVTGNTSKLGNKLLKGNKYRQLNLVDYKIYQIGQKFSDDQFNDVLGVIEQSETVILGTPVYWHTMSGYLKTLLERLSQDSDKDALHDKSIGVFVQGSSPSDTIEPTNSIIKTFARVAGMKYIEMRY</sequence>
<keyword evidence="2" id="KW-0288">FMN</keyword>
<evidence type="ECO:0000256" key="1">
    <source>
        <dbReference type="ARBA" id="ARBA00022630"/>
    </source>
</evidence>
<gene>
    <name evidence="4" type="ORF">N6G96_06415</name>
</gene>
<dbReference type="Pfam" id="PF03358">
    <property type="entry name" value="FMN_red"/>
    <property type="match status" value="1"/>
</dbReference>
<proteinExistence type="predicted"/>
<feature type="domain" description="NADPH-dependent FMN reductase-like" evidence="3">
    <location>
        <begin position="15"/>
        <end position="145"/>
    </location>
</feature>
<keyword evidence="1" id="KW-0285">Flavoprotein</keyword>
<evidence type="ECO:0000313" key="4">
    <source>
        <dbReference type="EMBL" id="WPC20931.1"/>
    </source>
</evidence>
<dbReference type="RefSeq" id="WP_057775459.1">
    <property type="nucleotide sequence ID" value="NZ_CP019981.1"/>
</dbReference>
<name>A0ABZ0Q1W8_9LACO</name>
<dbReference type="PANTHER" id="PTHR43278">
    <property type="entry name" value="NAD(P)H-DEPENDENT FMN-CONTAINING OXIDOREDUCTASE YWQN-RELATED"/>
    <property type="match status" value="1"/>
</dbReference>
<dbReference type="SUPFAM" id="SSF52218">
    <property type="entry name" value="Flavoproteins"/>
    <property type="match status" value="1"/>
</dbReference>
<accession>A0ABZ0Q1W8</accession>